<gene>
    <name evidence="3" type="primary">TPHA0F01480</name>
    <name evidence="3" type="ordered locus">TPHA_0F01480</name>
</gene>
<dbReference type="HOGENOM" id="CLU_043059_2_0_1"/>
<dbReference type="PANTHER" id="PTHR28147">
    <property type="entry name" value="N-GLYCOSYLATION PROTEIN EOS1"/>
    <property type="match status" value="1"/>
</dbReference>
<dbReference type="KEGG" id="tpf:TPHA_0F01480"/>
<dbReference type="RefSeq" id="XP_003686066.1">
    <property type="nucleotide sequence ID" value="XM_003686018.1"/>
</dbReference>
<dbReference type="GO" id="GO:0005789">
    <property type="term" value="C:endoplasmic reticulum membrane"/>
    <property type="evidence" value="ECO:0007669"/>
    <property type="project" value="EnsemblFungi"/>
</dbReference>
<feature type="transmembrane region" description="Helical" evidence="2">
    <location>
        <begin position="312"/>
        <end position="330"/>
    </location>
</feature>
<dbReference type="Pfam" id="PF12326">
    <property type="entry name" value="EOS1"/>
    <property type="match status" value="1"/>
</dbReference>
<dbReference type="PANTHER" id="PTHR28147:SF1">
    <property type="entry name" value="N-GLYCOSYLATION PROTEIN EOS1"/>
    <property type="match status" value="1"/>
</dbReference>
<dbReference type="GO" id="GO:0034599">
    <property type="term" value="P:cellular response to oxidative stress"/>
    <property type="evidence" value="ECO:0007669"/>
    <property type="project" value="EnsemblFungi"/>
</dbReference>
<dbReference type="PRINTS" id="PR02070">
    <property type="entry name" value="NGLYCOSEOS1"/>
</dbReference>
<name>G8BV50_TETPH</name>
<evidence type="ECO:0008006" key="5">
    <source>
        <dbReference type="Google" id="ProtNLM"/>
    </source>
</evidence>
<feature type="region of interest" description="Disordered" evidence="1">
    <location>
        <begin position="364"/>
        <end position="396"/>
    </location>
</feature>
<keyword evidence="2" id="KW-0812">Transmembrane</keyword>
<dbReference type="EMBL" id="HE612861">
    <property type="protein sequence ID" value="CCE63632.1"/>
    <property type="molecule type" value="Genomic_DNA"/>
</dbReference>
<dbReference type="AlphaFoldDB" id="G8BV50"/>
<dbReference type="STRING" id="1071381.G8BV50"/>
<evidence type="ECO:0000256" key="2">
    <source>
        <dbReference type="SAM" id="Phobius"/>
    </source>
</evidence>
<evidence type="ECO:0000313" key="4">
    <source>
        <dbReference type="Proteomes" id="UP000005666"/>
    </source>
</evidence>
<keyword evidence="2" id="KW-1133">Transmembrane helix</keyword>
<accession>G8BV50</accession>
<dbReference type="Proteomes" id="UP000005666">
    <property type="component" value="Chromosome 6"/>
</dbReference>
<dbReference type="GeneID" id="11535447"/>
<protein>
    <recommendedName>
        <fullName evidence="5">N-glycosylation protein EOS1</fullName>
    </recommendedName>
</protein>
<evidence type="ECO:0000256" key="1">
    <source>
        <dbReference type="SAM" id="MobiDB-lite"/>
    </source>
</evidence>
<evidence type="ECO:0000313" key="3">
    <source>
        <dbReference type="EMBL" id="CCE63632.1"/>
    </source>
</evidence>
<dbReference type="eggNOG" id="ENOG502QTWB">
    <property type="taxonomic scope" value="Eukaryota"/>
</dbReference>
<proteinExistence type="predicted"/>
<keyword evidence="4" id="KW-1185">Reference proteome</keyword>
<feature type="transmembrane region" description="Helical" evidence="2">
    <location>
        <begin position="288"/>
        <end position="306"/>
    </location>
</feature>
<organism evidence="3 4">
    <name type="scientific">Tetrapisispora phaffii (strain ATCC 24235 / CBS 4417 / NBRC 1672 / NRRL Y-8282 / UCD 70-5)</name>
    <name type="common">Yeast</name>
    <name type="synonym">Fabospora phaffii</name>
    <dbReference type="NCBI Taxonomy" id="1071381"/>
    <lineage>
        <taxon>Eukaryota</taxon>
        <taxon>Fungi</taxon>
        <taxon>Dikarya</taxon>
        <taxon>Ascomycota</taxon>
        <taxon>Saccharomycotina</taxon>
        <taxon>Saccharomycetes</taxon>
        <taxon>Saccharomycetales</taxon>
        <taxon>Saccharomycetaceae</taxon>
        <taxon>Tetrapisispora</taxon>
    </lineage>
</organism>
<reference evidence="3 4" key="1">
    <citation type="journal article" date="2011" name="Proc. Natl. Acad. Sci. U.S.A.">
        <title>Evolutionary erosion of yeast sex chromosomes by mating-type switching accidents.</title>
        <authorList>
            <person name="Gordon J.L."/>
            <person name="Armisen D."/>
            <person name="Proux-Wera E."/>
            <person name="Oheigeartaigh S.S."/>
            <person name="Byrne K.P."/>
            <person name="Wolfe K.H."/>
        </authorList>
    </citation>
    <scope>NUCLEOTIDE SEQUENCE [LARGE SCALE GENOMIC DNA]</scope>
    <source>
        <strain evidence="4">ATCC 24235 / CBS 4417 / NBRC 1672 / NRRL Y-8282 / UCD 70-5</strain>
    </source>
</reference>
<dbReference type="InterPro" id="IPR021100">
    <property type="entry name" value="N-glycosylation_EOS1"/>
</dbReference>
<sequence length="458" mass="51724">MPTGNNSPNERAYSMVVDDNISITNHQGQEHAVSTAIQAGTTVHHVHHHHHHHHHYNRDELNENVYNIQSGNEINDNNTNSIVENGNTTMAIPNLASISNASISNNANRSDKNGIPFLKLYSSVKTLSLNHLTAKQHLLMAVCRDFSLVLPIMYLFSTMKKSYEVLYAKKNIQLYDIQSITETLALLWQSYKLNKSNTSISDSTLSTAYSTTTSSLSNTSSTLSDSTNSNNSNDISSLLTSLIKPDYSEYLLSAIWCVVSLYLTYSILDSLMVRWIVKYSTVAAIMRMFSMSILILAIELLLLNSFSPQSEYYLHTWILISCILTAVYIWQSYLTSNLNYVSNDDEEYKNDKIINDNNNNSVSDGFQSHPGDNSNSSSSDNLRTRNSGRKKKMPKNYKPFKFSKRRTIDLYKITVFCVVPVGVASFVTMVGLLRNLFIQRLDVQQISMMLKGSYTMEL</sequence>
<feature type="transmembrane region" description="Helical" evidence="2">
    <location>
        <begin position="250"/>
        <end position="268"/>
    </location>
</feature>
<feature type="compositionally biased region" description="Low complexity" evidence="1">
    <location>
        <begin position="372"/>
        <end position="381"/>
    </location>
</feature>
<dbReference type="GO" id="GO:0006487">
    <property type="term" value="P:protein N-linked glycosylation"/>
    <property type="evidence" value="ECO:0007669"/>
    <property type="project" value="EnsemblFungi"/>
</dbReference>
<dbReference type="OrthoDB" id="2139606at2759"/>
<feature type="transmembrane region" description="Helical" evidence="2">
    <location>
        <begin position="410"/>
        <end position="433"/>
    </location>
</feature>
<dbReference type="OMA" id="SLMIRWI"/>
<feature type="compositionally biased region" description="Basic residues" evidence="1">
    <location>
        <begin position="386"/>
        <end position="395"/>
    </location>
</feature>
<keyword evidence="2" id="KW-0472">Membrane</keyword>